<dbReference type="AlphaFoldDB" id="A0A266Q9H4"/>
<protein>
    <recommendedName>
        <fullName evidence="2">Methyltransferase type 11 domain-containing protein</fullName>
    </recommendedName>
</protein>
<proteinExistence type="predicted"/>
<dbReference type="Gene3D" id="3.40.50.150">
    <property type="entry name" value="Vaccinia Virus protein VP39"/>
    <property type="match status" value="1"/>
</dbReference>
<accession>A0A266Q9H4</accession>
<feature type="compositionally biased region" description="Polar residues" evidence="1">
    <location>
        <begin position="9"/>
        <end position="22"/>
    </location>
</feature>
<dbReference type="CDD" id="cd02440">
    <property type="entry name" value="AdoMet_MTases"/>
    <property type="match status" value="1"/>
</dbReference>
<dbReference type="InterPro" id="IPR029063">
    <property type="entry name" value="SAM-dependent_MTases_sf"/>
</dbReference>
<evidence type="ECO:0000313" key="3">
    <source>
        <dbReference type="EMBL" id="OZY86547.1"/>
    </source>
</evidence>
<name>A0A266Q9H4_9GAMM</name>
<dbReference type="Proteomes" id="UP000216101">
    <property type="component" value="Unassembled WGS sequence"/>
</dbReference>
<dbReference type="InterPro" id="IPR013216">
    <property type="entry name" value="Methyltransf_11"/>
</dbReference>
<evidence type="ECO:0000313" key="4">
    <source>
        <dbReference type="Proteomes" id="UP000216101"/>
    </source>
</evidence>
<dbReference type="PANTHER" id="PTHR43861">
    <property type="entry name" value="TRANS-ACONITATE 2-METHYLTRANSFERASE-RELATED"/>
    <property type="match status" value="1"/>
</dbReference>
<reference evidence="4" key="1">
    <citation type="submission" date="2017-05" db="EMBL/GenBank/DDBJ databases">
        <authorList>
            <person name="Barney B.M."/>
        </authorList>
    </citation>
    <scope>NUCLEOTIDE SEQUENCE [LARGE SCALE GENOMIC DNA]</scope>
    <source>
        <strain evidence="4">PSBB022</strain>
    </source>
</reference>
<dbReference type="Pfam" id="PF08241">
    <property type="entry name" value="Methyltransf_11"/>
    <property type="match status" value="1"/>
</dbReference>
<gene>
    <name evidence="3" type="ORF">CBP51_05870</name>
</gene>
<keyword evidence="4" id="KW-1185">Reference proteome</keyword>
<dbReference type="SUPFAM" id="SSF53335">
    <property type="entry name" value="S-adenosyl-L-methionine-dependent methyltransferases"/>
    <property type="match status" value="1"/>
</dbReference>
<feature type="domain" description="Methyltransferase type 11" evidence="2">
    <location>
        <begin position="63"/>
        <end position="156"/>
    </location>
</feature>
<comment type="caution">
    <text evidence="3">The sequence shown here is derived from an EMBL/GenBank/DDBJ whole genome shotgun (WGS) entry which is preliminary data.</text>
</comment>
<evidence type="ECO:0000256" key="1">
    <source>
        <dbReference type="SAM" id="MobiDB-lite"/>
    </source>
</evidence>
<dbReference type="GO" id="GO:0008757">
    <property type="term" value="F:S-adenosylmethionine-dependent methyltransferase activity"/>
    <property type="evidence" value="ECO:0007669"/>
    <property type="project" value="InterPro"/>
</dbReference>
<dbReference type="EMBL" id="NHNI01000001">
    <property type="protein sequence ID" value="OZY86547.1"/>
    <property type="molecule type" value="Genomic_DNA"/>
</dbReference>
<evidence type="ECO:0000259" key="2">
    <source>
        <dbReference type="Pfam" id="PF08241"/>
    </source>
</evidence>
<organism evidence="3 4">
    <name type="scientific">Cellvibrio mixtus</name>
    <dbReference type="NCBI Taxonomy" id="39650"/>
    <lineage>
        <taxon>Bacteria</taxon>
        <taxon>Pseudomonadati</taxon>
        <taxon>Pseudomonadota</taxon>
        <taxon>Gammaproteobacteria</taxon>
        <taxon>Cellvibrionales</taxon>
        <taxon>Cellvibrionaceae</taxon>
        <taxon>Cellvibrio</taxon>
    </lineage>
</organism>
<dbReference type="RefSeq" id="WP_094984189.1">
    <property type="nucleotide sequence ID" value="NZ_NHNI01000001.1"/>
</dbReference>
<feature type="region of interest" description="Disordered" evidence="1">
    <location>
        <begin position="1"/>
        <end position="22"/>
    </location>
</feature>
<sequence>MTEDALYEPTNNTHHQSASEPTSLAPQWLANEYEAGNDGQFQAAYQALASIGVWSDLPPGRAVDVGCGSGRLVEALARCGWQVDGNDVSESMVLAARKRCHGLPVALNVCDARQLNLTPRHYELVTTCWMIHWLEDVLPTLQQLTNAVAPGGHLVLQWSCGQPRAQGFALRDTLQEVFDRPAWRNRLKDAPLAMYHHPLDEVLQFVSHANFDIISTRENIVVGGGENPQSLRRALRSAAFAAQTVVLGDDVDLLIDECLQLLVERQALQVANTELIARLK</sequence>